<dbReference type="PANTHER" id="PTHR20856">
    <property type="entry name" value="DNA-DIRECTED RNA POLYMERASE I SUBUNIT 2"/>
    <property type="match status" value="1"/>
</dbReference>
<dbReference type="PROSITE" id="PS01166">
    <property type="entry name" value="RNA_POL_BETA"/>
    <property type="match status" value="1"/>
</dbReference>
<feature type="domain" description="RNA polymerase Rpb2" evidence="18">
    <location>
        <begin position="10"/>
        <end position="71"/>
    </location>
</feature>
<evidence type="ECO:0000256" key="9">
    <source>
        <dbReference type="ARBA" id="ARBA00022833"/>
    </source>
</evidence>
<evidence type="ECO:0000256" key="6">
    <source>
        <dbReference type="ARBA" id="ARBA00022679"/>
    </source>
</evidence>
<dbReference type="RefSeq" id="WP_185193383.1">
    <property type="nucleotide sequence ID" value="NZ_JACKXD010000004.1"/>
</dbReference>
<dbReference type="Gene3D" id="3.90.1070.20">
    <property type="match status" value="1"/>
</dbReference>
<dbReference type="GO" id="GO:0008270">
    <property type="term" value="F:zinc ion binding"/>
    <property type="evidence" value="ECO:0007669"/>
    <property type="project" value="InterPro"/>
</dbReference>
<evidence type="ECO:0000256" key="11">
    <source>
        <dbReference type="ARBA" id="ARBA00023163"/>
    </source>
</evidence>
<gene>
    <name evidence="20" type="primary">rpoB</name>
    <name evidence="20" type="ORF">H5V44_12045</name>
</gene>
<dbReference type="InterPro" id="IPR007646">
    <property type="entry name" value="RNA_pol_Rpb2_4"/>
</dbReference>
<feature type="domain" description="RNA polymerase Rpb2" evidence="19">
    <location>
        <begin position="92"/>
        <end position="124"/>
    </location>
</feature>
<evidence type="ECO:0000256" key="12">
    <source>
        <dbReference type="ARBA" id="ARBA00025838"/>
    </source>
</evidence>
<dbReference type="FunFam" id="2.40.270.10:FF:000011">
    <property type="entry name" value="DNA-directed RNA polymerase subunit beta"/>
    <property type="match status" value="1"/>
</dbReference>
<evidence type="ECO:0000256" key="3">
    <source>
        <dbReference type="ARBA" id="ARBA00006835"/>
    </source>
</evidence>
<keyword evidence="11 14" id="KW-0804">Transcription</keyword>
<dbReference type="Gene3D" id="3.90.1800.10">
    <property type="entry name" value="RNA polymerase alpha subunit dimerisation domain"/>
    <property type="match status" value="1"/>
</dbReference>
<dbReference type="Pfam" id="PF04567">
    <property type="entry name" value="RNA_pol_Rpb2_5"/>
    <property type="match status" value="1"/>
</dbReference>
<feature type="domain" description="DNA-directed RNA polymerase subunit 2 hybrid-binding" evidence="16">
    <location>
        <begin position="140"/>
        <end position="512"/>
    </location>
</feature>
<dbReference type="InterPro" id="IPR037033">
    <property type="entry name" value="DNA-dir_RNAP_su2_hyb_sf"/>
</dbReference>
<dbReference type="Proteomes" id="UP000546257">
    <property type="component" value="Unassembled WGS sequence"/>
</dbReference>
<comment type="similarity">
    <text evidence="3 14">Belongs to the RNA polymerase beta chain family.</text>
</comment>
<evidence type="ECO:0000256" key="4">
    <source>
        <dbReference type="ARBA" id="ARBA00022478"/>
    </source>
</evidence>
<proteinExistence type="inferred from homology"/>
<dbReference type="InterPro" id="IPR015712">
    <property type="entry name" value="DNA-dir_RNA_pol_su2"/>
</dbReference>
<dbReference type="AlphaFoldDB" id="A0A7J9SLX5"/>
<comment type="catalytic activity">
    <reaction evidence="13 14">
        <text>RNA(n) + a ribonucleoside 5'-triphosphate = RNA(n+1) + diphosphate</text>
        <dbReference type="Rhea" id="RHEA:21248"/>
        <dbReference type="Rhea" id="RHEA-COMP:14527"/>
        <dbReference type="Rhea" id="RHEA-COMP:17342"/>
        <dbReference type="ChEBI" id="CHEBI:33019"/>
        <dbReference type="ChEBI" id="CHEBI:61557"/>
        <dbReference type="ChEBI" id="CHEBI:140395"/>
        <dbReference type="EC" id="2.7.7.6"/>
    </reaction>
</comment>
<keyword evidence="10" id="KW-0238">DNA-binding</keyword>
<evidence type="ECO:0000256" key="7">
    <source>
        <dbReference type="ARBA" id="ARBA00022695"/>
    </source>
</evidence>
<evidence type="ECO:0000256" key="15">
    <source>
        <dbReference type="SAM" id="MobiDB-lite"/>
    </source>
</evidence>
<sequence length="609" mass="67751">MAQAQREAKVYVNGSLIGTHPDPEQLAEQIREARRRGDVSEMVNVSVKERTREVIVNADAGRARRPLIVVEDGEPLLGDDEIEAVEEGAVDFEDLVDRGYIEFIDAEEEEDIYVAVDEEEVTDEHTHLEIDPQLIFGIGAGMIPYPEHNASPRITMGAGMMKQSLGLPAANYRIRPDTRQHLLHYPQLSMVKTQTTEQIGFDERPAAQNFVVAVMSYEGFNIEDALVMNQGSVDRAMARSHFFRTYEGEERRYPGGQEDRFEIPSQDVRGARGEDAYTHLDEDGLVNPETRVDENSVLLGKTSPPRFLEEPDDMGGLSPQKRRETSVTMRSGESGVVDTVTLMEGEDGSKLAKVSVRDQRVPELGDKFASRHGQKGVVGHLAPQEDMPFTEEGVVPDLVLNPHALPSRMTVGHVLEMLGGKVGSLEGRRVDGTAFQGEDEEELREALEDHGFNSSGKETMYSGITGEKIDAEIFVGTIFYHKLYHMVSNKLHARSRGPVQVLTRQPTEGRAREGGLRLGEMERDTVIGHGAAMVLQERLLDSSDKETVYVSADTGMVAVEDRGQRRIYDPVTGDEDDIHEIEISYAFKLLLDEMIALGIRPRLDLEDAV</sequence>
<accession>A0A7J9SLX5</accession>
<keyword evidence="9" id="KW-0862">Zinc</keyword>
<keyword evidence="7 14" id="KW-0548">Nucleotidyltransferase</keyword>
<name>A0A7J9SLX5_9EURY</name>
<dbReference type="InterPro" id="IPR014724">
    <property type="entry name" value="RNA_pol_RPB2_OB-fold"/>
</dbReference>
<evidence type="ECO:0000259" key="16">
    <source>
        <dbReference type="Pfam" id="PF00562"/>
    </source>
</evidence>
<dbReference type="InterPro" id="IPR007121">
    <property type="entry name" value="RNA_pol_bsu_CS"/>
</dbReference>
<dbReference type="InterPro" id="IPR019969">
    <property type="entry name" value="RNAP_Rpo2"/>
</dbReference>
<evidence type="ECO:0000313" key="20">
    <source>
        <dbReference type="EMBL" id="MBB6647007.1"/>
    </source>
</evidence>
<dbReference type="Gene3D" id="2.40.50.150">
    <property type="match status" value="1"/>
</dbReference>
<dbReference type="InterPro" id="IPR007641">
    <property type="entry name" value="RNA_pol_Rpb2_7"/>
</dbReference>
<dbReference type="Pfam" id="PF04566">
    <property type="entry name" value="RNA_pol_Rpb2_4"/>
    <property type="match status" value="1"/>
</dbReference>
<evidence type="ECO:0000256" key="2">
    <source>
        <dbReference type="ARBA" id="ARBA00004496"/>
    </source>
</evidence>
<dbReference type="Pfam" id="PF04560">
    <property type="entry name" value="RNA_pol_Rpb2_7"/>
    <property type="match status" value="1"/>
</dbReference>
<dbReference type="EC" id="2.7.7.6" evidence="14"/>
<evidence type="ECO:0000256" key="1">
    <source>
        <dbReference type="ARBA" id="ARBA00001947"/>
    </source>
</evidence>
<keyword evidence="21" id="KW-1185">Reference proteome</keyword>
<dbReference type="GO" id="GO:0032549">
    <property type="term" value="F:ribonucleoside binding"/>
    <property type="evidence" value="ECO:0007669"/>
    <property type="project" value="InterPro"/>
</dbReference>
<dbReference type="Pfam" id="PF00562">
    <property type="entry name" value="RNA_pol_Rpb2_6"/>
    <property type="match status" value="1"/>
</dbReference>
<evidence type="ECO:0000259" key="18">
    <source>
        <dbReference type="Pfam" id="PF04566"/>
    </source>
</evidence>
<dbReference type="GO" id="GO:0006351">
    <property type="term" value="P:DNA-templated transcription"/>
    <property type="evidence" value="ECO:0007669"/>
    <property type="project" value="InterPro"/>
</dbReference>
<dbReference type="InterPro" id="IPR007647">
    <property type="entry name" value="RNA_pol_Rpb2_5"/>
</dbReference>
<protein>
    <recommendedName>
        <fullName evidence="14">DNA-directed RNA polymerase subunit beta</fullName>
        <ecNumber evidence="14">2.7.7.6</ecNumber>
    </recommendedName>
</protein>
<dbReference type="GO" id="GO:0003899">
    <property type="term" value="F:DNA-directed RNA polymerase activity"/>
    <property type="evidence" value="ECO:0007669"/>
    <property type="project" value="UniProtKB-EC"/>
</dbReference>
<feature type="domain" description="RNA polymerase Rpb2" evidence="17">
    <location>
        <begin position="514"/>
        <end position="605"/>
    </location>
</feature>
<keyword evidence="4 14" id="KW-0240">DNA-directed RNA polymerase</keyword>
<evidence type="ECO:0000256" key="8">
    <source>
        <dbReference type="ARBA" id="ARBA00022723"/>
    </source>
</evidence>
<comment type="subcellular location">
    <subcellularLocation>
        <location evidence="2">Cytoplasm</location>
    </subcellularLocation>
</comment>
<evidence type="ECO:0000259" key="19">
    <source>
        <dbReference type="Pfam" id="PF04567"/>
    </source>
</evidence>
<evidence type="ECO:0000256" key="5">
    <source>
        <dbReference type="ARBA" id="ARBA00022490"/>
    </source>
</evidence>
<dbReference type="GO" id="GO:0000428">
    <property type="term" value="C:DNA-directed RNA polymerase complex"/>
    <property type="evidence" value="ECO:0007669"/>
    <property type="project" value="UniProtKB-KW"/>
</dbReference>
<dbReference type="GO" id="GO:0003677">
    <property type="term" value="F:DNA binding"/>
    <property type="evidence" value="ECO:0007669"/>
    <property type="project" value="UniProtKB-KW"/>
</dbReference>
<evidence type="ECO:0000256" key="14">
    <source>
        <dbReference type="RuleBase" id="RU363031"/>
    </source>
</evidence>
<dbReference type="Gene3D" id="2.40.270.10">
    <property type="entry name" value="DNA-directed RNA polymerase, subunit 2, domain 6"/>
    <property type="match status" value="1"/>
</dbReference>
<keyword evidence="8" id="KW-0479">Metal-binding</keyword>
<dbReference type="EMBL" id="JACKXD010000004">
    <property type="protein sequence ID" value="MBB6647007.1"/>
    <property type="molecule type" value="Genomic_DNA"/>
</dbReference>
<feature type="region of interest" description="Disordered" evidence="15">
    <location>
        <begin position="301"/>
        <end position="332"/>
    </location>
</feature>
<evidence type="ECO:0000256" key="13">
    <source>
        <dbReference type="ARBA" id="ARBA00048552"/>
    </source>
</evidence>
<dbReference type="GO" id="GO:0005737">
    <property type="term" value="C:cytoplasm"/>
    <property type="evidence" value="ECO:0007669"/>
    <property type="project" value="UniProtKB-SubCell"/>
</dbReference>
<dbReference type="CDD" id="cd00653">
    <property type="entry name" value="RNA_pol_B_RPB2"/>
    <property type="match status" value="1"/>
</dbReference>
<evidence type="ECO:0000256" key="10">
    <source>
        <dbReference type="ARBA" id="ARBA00023125"/>
    </source>
</evidence>
<dbReference type="NCBIfam" id="TIGR03670">
    <property type="entry name" value="rpoB_arch"/>
    <property type="match status" value="1"/>
</dbReference>
<evidence type="ECO:0000259" key="17">
    <source>
        <dbReference type="Pfam" id="PF04560"/>
    </source>
</evidence>
<comment type="caution">
    <text evidence="20">The sequence shown here is derived from an EMBL/GenBank/DDBJ whole genome shotgun (WGS) entry which is preliminary data.</text>
</comment>
<organism evidence="20 21">
    <name type="scientific">Halobellus ruber</name>
    <dbReference type="NCBI Taxonomy" id="2761102"/>
    <lineage>
        <taxon>Archaea</taxon>
        <taxon>Methanobacteriati</taxon>
        <taxon>Methanobacteriota</taxon>
        <taxon>Stenosarchaea group</taxon>
        <taxon>Halobacteria</taxon>
        <taxon>Halobacteriales</taxon>
        <taxon>Haloferacaceae</taxon>
        <taxon>Halobellus</taxon>
    </lineage>
</organism>
<comment type="subunit">
    <text evidence="12">Part of the RNA polymerase complex.</text>
</comment>
<reference evidence="20 21" key="1">
    <citation type="submission" date="2020-08" db="EMBL/GenBank/DDBJ databases">
        <authorList>
            <person name="Seo M.-J."/>
        </authorList>
    </citation>
    <scope>NUCLEOTIDE SEQUENCE [LARGE SCALE GENOMIC DNA]</scope>
    <source>
        <strain evidence="20 21">MBLA0160</strain>
    </source>
</reference>
<evidence type="ECO:0000313" key="21">
    <source>
        <dbReference type="Proteomes" id="UP000546257"/>
    </source>
</evidence>
<comment type="function">
    <text evidence="14">DNA-dependent RNA polymerase catalyzes the transcription of DNA into RNA using the four ribonucleoside triphosphates as substrates.</text>
</comment>
<comment type="cofactor">
    <cofactor evidence="1">
        <name>Zn(2+)</name>
        <dbReference type="ChEBI" id="CHEBI:29105"/>
    </cofactor>
</comment>
<keyword evidence="6 14" id="KW-0808">Transferase</keyword>
<keyword evidence="5" id="KW-0963">Cytoplasm</keyword>
<dbReference type="SUPFAM" id="SSF64484">
    <property type="entry name" value="beta and beta-prime subunits of DNA dependent RNA-polymerase"/>
    <property type="match status" value="1"/>
</dbReference>
<dbReference type="InterPro" id="IPR007120">
    <property type="entry name" value="DNA-dir_RNAP_su2_dom"/>
</dbReference>